<dbReference type="OrthoDB" id="8038200at2"/>
<reference evidence="3 4" key="1">
    <citation type="submission" date="2017-12" db="EMBL/GenBank/DDBJ databases">
        <title>The genome sequence of Caulobacter sp. 410.</title>
        <authorList>
            <person name="Gao J."/>
            <person name="Mao X."/>
            <person name="Sun J."/>
        </authorList>
    </citation>
    <scope>NUCLEOTIDE SEQUENCE [LARGE SCALE GENOMIC DNA]</scope>
    <source>
        <strain evidence="3 4">410</strain>
    </source>
</reference>
<gene>
    <name evidence="3" type="ORF">SGCZBJ_09690</name>
</gene>
<accession>A0A2N5DKK5</accession>
<comment type="caution">
    <text evidence="3">The sequence shown here is derived from an EMBL/GenBank/DDBJ whole genome shotgun (WGS) entry which is preliminary data.</text>
</comment>
<name>A0A2N5DKK5_9CAUL</name>
<evidence type="ECO:0000313" key="3">
    <source>
        <dbReference type="EMBL" id="PLR26599.1"/>
    </source>
</evidence>
<proteinExistence type="predicted"/>
<dbReference type="NCBIfam" id="TIGR04390">
    <property type="entry name" value="OMP_YaiO_dom"/>
    <property type="match status" value="1"/>
</dbReference>
<evidence type="ECO:0000256" key="1">
    <source>
        <dbReference type="PROSITE-ProRule" id="PRU00339"/>
    </source>
</evidence>
<dbReference type="InterPro" id="IPR011990">
    <property type="entry name" value="TPR-like_helical_dom_sf"/>
</dbReference>
<evidence type="ECO:0000259" key="2">
    <source>
        <dbReference type="Pfam" id="PF19413"/>
    </source>
</evidence>
<dbReference type="InterPro" id="IPR019734">
    <property type="entry name" value="TPR_rpt"/>
</dbReference>
<feature type="domain" description="YaiO beta-barrel" evidence="2">
    <location>
        <begin position="138"/>
        <end position="288"/>
    </location>
</feature>
<sequence length="360" mass="38887">MIEAVAVQAPETADPAYAAAVQARQAGRTAEAIAAFDLLARQRPKDPDVWLNLGLSRMAAQRYAEADRAFETTLALAPDYRDARIAYARSALFASRPELARRRLAPLLAAAPDDAEAKGLSQQIAATLAMPGEPTWRLDVAYARSELTKDLGHWSSATIALSKRIDPDTTLGGSIEHTERFGVSDTYAEALVARRFSSRVDGFVAVGGAPDADYRPELSIRAGGSVGLLTEGDWRVRLGLDAVWSRYAVGEVKSLQPYLTLAAGPVSLTARSINTEDERGKHQSGYTLSGEWSATERLRLRLGYADAPESADGNTVPVEAVSGGIAYDLTPRWTVQVVGAHEKRTAYDRDEVGVAVTRRF</sequence>
<organism evidence="3 4">
    <name type="scientific">Caulobacter zeae</name>
    <dbReference type="NCBI Taxonomy" id="2055137"/>
    <lineage>
        <taxon>Bacteria</taxon>
        <taxon>Pseudomonadati</taxon>
        <taxon>Pseudomonadota</taxon>
        <taxon>Alphaproteobacteria</taxon>
        <taxon>Caulobacterales</taxon>
        <taxon>Caulobacteraceae</taxon>
        <taxon>Caulobacter</taxon>
    </lineage>
</organism>
<dbReference type="RefSeq" id="WP_101717795.1">
    <property type="nucleotide sequence ID" value="NZ_PJRS01000018.1"/>
</dbReference>
<dbReference type="Pfam" id="PF19413">
    <property type="entry name" value="YaiO"/>
    <property type="match status" value="1"/>
</dbReference>
<dbReference type="Gene3D" id="1.25.40.10">
    <property type="entry name" value="Tetratricopeptide repeat domain"/>
    <property type="match status" value="1"/>
</dbReference>
<dbReference type="SUPFAM" id="SSF48452">
    <property type="entry name" value="TPR-like"/>
    <property type="match status" value="1"/>
</dbReference>
<dbReference type="SUPFAM" id="SSF56935">
    <property type="entry name" value="Porins"/>
    <property type="match status" value="1"/>
</dbReference>
<dbReference type="SMART" id="SM00028">
    <property type="entry name" value="TPR"/>
    <property type="match status" value="2"/>
</dbReference>
<keyword evidence="1" id="KW-0802">TPR repeat</keyword>
<protein>
    <recommendedName>
        <fullName evidence="2">YaiO beta-barrel domain-containing protein</fullName>
    </recommendedName>
</protein>
<feature type="repeat" description="TPR" evidence="1">
    <location>
        <begin position="47"/>
        <end position="80"/>
    </location>
</feature>
<dbReference type="Gene3D" id="2.40.160.60">
    <property type="entry name" value="Outer membrane protein transport protein (OMPP1/FadL/TodX)"/>
    <property type="match status" value="1"/>
</dbReference>
<evidence type="ECO:0000313" key="4">
    <source>
        <dbReference type="Proteomes" id="UP000234479"/>
    </source>
</evidence>
<dbReference type="PROSITE" id="PS50005">
    <property type="entry name" value="TPR"/>
    <property type="match status" value="1"/>
</dbReference>
<dbReference type="Proteomes" id="UP000234479">
    <property type="component" value="Unassembled WGS sequence"/>
</dbReference>
<dbReference type="AlphaFoldDB" id="A0A2N5DKK5"/>
<dbReference type="Pfam" id="PF14559">
    <property type="entry name" value="TPR_19"/>
    <property type="match status" value="1"/>
</dbReference>
<dbReference type="InterPro" id="IPR030887">
    <property type="entry name" value="Beta-barrel_YaiO"/>
</dbReference>
<keyword evidence="4" id="KW-1185">Reference proteome</keyword>
<dbReference type="EMBL" id="PJRS01000018">
    <property type="protein sequence ID" value="PLR26599.1"/>
    <property type="molecule type" value="Genomic_DNA"/>
</dbReference>